<protein>
    <submittedName>
        <fullName evidence="1">TIGR02646 family protein</fullName>
    </submittedName>
</protein>
<gene>
    <name evidence="1" type="ORF">HMPREF9715_01734</name>
</gene>
<comment type="caution">
    <text evidence="1">The sequence shown here is derived from an EMBL/GenBank/DDBJ whole genome shotgun (WGS) entry which is preliminary data.</text>
</comment>
<dbReference type="RefSeq" id="WP_006263480.1">
    <property type="nucleotide sequence ID" value="NZ_JH590837.1"/>
</dbReference>
<accession>A0AAV3F3N5</accession>
<dbReference type="AlphaFoldDB" id="A0AAV3F3N5"/>
<dbReference type="EMBL" id="AGEE01000017">
    <property type="protein sequence ID" value="EHO12579.1"/>
    <property type="molecule type" value="Genomic_DNA"/>
</dbReference>
<dbReference type="Proteomes" id="UP000004834">
    <property type="component" value="Unassembled WGS sequence"/>
</dbReference>
<name>A0AAV3F3N5_9FLAO</name>
<evidence type="ECO:0000313" key="1">
    <source>
        <dbReference type="EMBL" id="EHO12579.1"/>
    </source>
</evidence>
<organism evidence="1 2">
    <name type="scientific">Myroides odoratimimus CIP 101113</name>
    <dbReference type="NCBI Taxonomy" id="883154"/>
    <lineage>
        <taxon>Bacteria</taxon>
        <taxon>Pseudomonadati</taxon>
        <taxon>Bacteroidota</taxon>
        <taxon>Flavobacteriia</taxon>
        <taxon>Flavobacteriales</taxon>
        <taxon>Flavobacteriaceae</taxon>
        <taxon>Myroides</taxon>
    </lineage>
</organism>
<sequence>MIKLERVDNSCPICLSGNGEAKKEELKVSFVADKEGFLKKTSKELFDSSIYAHNDVKKKLIEFQKNKCCFCESEVRSVSHGDVEHYRPKGGWCNNEGTEIQKPGYFMLAYDWTNLMFSCQICNQRYKKNFFPLSNSECRIVIDDNYDFSEELPVLLNPYEDNPEEFIEFIGEIPRAIDNNVRGVGTIKYLGLNREDLNTTRRELLSPYLHFVSLLENDNIGDDVKSLILIELNKLYEAKINNKGIFMQMIKDNIGEYFKK</sequence>
<evidence type="ECO:0000313" key="2">
    <source>
        <dbReference type="Proteomes" id="UP000004834"/>
    </source>
</evidence>
<proteinExistence type="predicted"/>
<dbReference type="Gene3D" id="1.10.30.50">
    <property type="match status" value="1"/>
</dbReference>
<reference evidence="1 2" key="1">
    <citation type="submission" date="2011-11" db="EMBL/GenBank/DDBJ databases">
        <title>The Genome Sequence of Myroides odoratimimus CIP 101113.</title>
        <authorList>
            <person name="Earl A."/>
            <person name="Ward D."/>
            <person name="Feldgarden M."/>
            <person name="Gevers D."/>
            <person name="Huys G."/>
            <person name="Young S.K."/>
            <person name="Zeng Q."/>
            <person name="Gargeya S."/>
            <person name="Fitzgerald M."/>
            <person name="Haas B."/>
            <person name="Abouelleil A."/>
            <person name="Alvarado L."/>
            <person name="Arachchi H.M."/>
            <person name="Berlin A."/>
            <person name="Brown A."/>
            <person name="Chapman S.B."/>
            <person name="Chen Z."/>
            <person name="Dunbar C."/>
            <person name="Freedman E."/>
            <person name="Gearin G."/>
            <person name="Goldberg J."/>
            <person name="Griggs A."/>
            <person name="Gujja S."/>
            <person name="Heiman D."/>
            <person name="Howarth C."/>
            <person name="Larson L."/>
            <person name="Lui A."/>
            <person name="MacDonald P.J.P."/>
            <person name="Montmayeur A."/>
            <person name="Murphy C."/>
            <person name="Neiman D."/>
            <person name="Pearson M."/>
            <person name="Priest M."/>
            <person name="Roberts A."/>
            <person name="Saif S."/>
            <person name="Shea T."/>
            <person name="Shenoy N."/>
            <person name="Sisk P."/>
            <person name="Stolte C."/>
            <person name="Sykes S."/>
            <person name="Wortman J."/>
            <person name="Nusbaum C."/>
            <person name="Birren B."/>
        </authorList>
    </citation>
    <scope>NUCLEOTIDE SEQUENCE [LARGE SCALE GENOMIC DNA]</scope>
    <source>
        <strain evidence="1 2">CIP 101113</strain>
    </source>
</reference>